<evidence type="ECO:0000256" key="3">
    <source>
        <dbReference type="ARBA" id="ARBA00022296"/>
    </source>
</evidence>
<evidence type="ECO:0000256" key="4">
    <source>
        <dbReference type="ARBA" id="ARBA00022490"/>
    </source>
</evidence>
<feature type="signal peptide" evidence="7">
    <location>
        <begin position="1"/>
        <end position="20"/>
    </location>
</feature>
<dbReference type="NCBIfam" id="NF001463">
    <property type="entry name" value="PRK00321.1-4"/>
    <property type="match status" value="1"/>
</dbReference>
<dbReference type="Proteomes" id="UP000177515">
    <property type="component" value="Chromosome 1"/>
</dbReference>
<keyword evidence="5 6" id="KW-0233">DNA recombination</keyword>
<evidence type="ECO:0000256" key="7">
    <source>
        <dbReference type="SAM" id="SignalP"/>
    </source>
</evidence>
<name>A0A1D9I3V9_9BURK</name>
<evidence type="ECO:0000313" key="9">
    <source>
        <dbReference type="Proteomes" id="UP000177515"/>
    </source>
</evidence>
<accession>A0A1D9I3V9</accession>
<evidence type="ECO:0000313" key="8">
    <source>
        <dbReference type="EMBL" id="AOZ06797.1"/>
    </source>
</evidence>
<dbReference type="RefSeq" id="WP_071069992.1">
    <property type="nucleotide sequence ID" value="NZ_CP017754.1"/>
</dbReference>
<evidence type="ECO:0000256" key="6">
    <source>
        <dbReference type="HAMAP-Rule" id="MF_00194"/>
    </source>
</evidence>
<gene>
    <name evidence="6" type="primary">rdgC</name>
    <name evidence="8" type="ORF">BKK80_13940</name>
</gene>
<comment type="similarity">
    <text evidence="2 6">Belongs to the RdgC family.</text>
</comment>
<dbReference type="InterPro" id="IPR007476">
    <property type="entry name" value="RdgC"/>
</dbReference>
<keyword evidence="4 6" id="KW-0963">Cytoplasm</keyword>
<reference evidence="8 9" key="1">
    <citation type="submission" date="2016-10" db="EMBL/GenBank/DDBJ databases">
        <title>Complete genome sequences of three Cupriavidus strains isolated from various Malaysian environments.</title>
        <authorList>
            <person name="Abdullah A.A.-A."/>
            <person name="Shafie N.A.H."/>
            <person name="Lau N.S."/>
        </authorList>
    </citation>
    <scope>NUCLEOTIDE SEQUENCE [LARGE SCALE GENOMIC DNA]</scope>
    <source>
        <strain evidence="8 9">USMAA1020</strain>
    </source>
</reference>
<dbReference type="PANTHER" id="PTHR38103:SF1">
    <property type="entry name" value="RECOMBINATION-ASSOCIATED PROTEIN RDGC"/>
    <property type="match status" value="1"/>
</dbReference>
<comment type="function">
    <text evidence="6">May be involved in recombination.</text>
</comment>
<keyword evidence="9" id="KW-1185">Reference proteome</keyword>
<protein>
    <recommendedName>
        <fullName evidence="3 6">Recombination-associated protein RdgC</fullName>
    </recommendedName>
</protein>
<organism evidence="8 9">
    <name type="scientific">Cupriavidus malaysiensis</name>
    <dbReference type="NCBI Taxonomy" id="367825"/>
    <lineage>
        <taxon>Bacteria</taxon>
        <taxon>Pseudomonadati</taxon>
        <taxon>Pseudomonadota</taxon>
        <taxon>Betaproteobacteria</taxon>
        <taxon>Burkholderiales</taxon>
        <taxon>Burkholderiaceae</taxon>
        <taxon>Cupriavidus</taxon>
    </lineage>
</organism>
<evidence type="ECO:0000256" key="5">
    <source>
        <dbReference type="ARBA" id="ARBA00023172"/>
    </source>
</evidence>
<dbReference type="Pfam" id="PF04381">
    <property type="entry name" value="RdgC"/>
    <property type="match status" value="1"/>
</dbReference>
<sequence length="308" mass="33945">MFTWFRNLSLLRLSRFPHSAADVAAALARFAFLPCGAFDLASSGWAPPLDGGGLVRACNGQLLIALRTDQKILPARVVNAATKARAAQVEQQQGFKPGRKQLRELKEQIVEELLSKAFVSSAYTRVWIDPVNGWLAIDASSASKTEDVRGMLFKSLDPLPAMMLQVNHSPVAAMTEWLATDTAPAGFTIDQELTLESRSERRATIRYARHPLDVADMGRHIAAGKRCTRLAMTWDDRVSFVLTDALTIKRMAPLDVIKEQADATLTGEGERFDADFLMMSAELATLLRDLTDALGGERKPEEDMREAA</sequence>
<dbReference type="PANTHER" id="PTHR38103">
    <property type="entry name" value="RECOMBINATION-ASSOCIATED PROTEIN RDGC"/>
    <property type="match status" value="1"/>
</dbReference>
<dbReference type="HAMAP" id="MF_00194">
    <property type="entry name" value="RdgC"/>
    <property type="match status" value="1"/>
</dbReference>
<evidence type="ECO:0000256" key="2">
    <source>
        <dbReference type="ARBA" id="ARBA00008657"/>
    </source>
</evidence>
<feature type="chain" id="PRO_5045665302" description="Recombination-associated protein RdgC" evidence="7">
    <location>
        <begin position="21"/>
        <end position="308"/>
    </location>
</feature>
<keyword evidence="7" id="KW-0732">Signal</keyword>
<dbReference type="NCBIfam" id="NF001464">
    <property type="entry name" value="PRK00321.1-5"/>
    <property type="match status" value="1"/>
</dbReference>
<evidence type="ECO:0000256" key="1">
    <source>
        <dbReference type="ARBA" id="ARBA00004453"/>
    </source>
</evidence>
<dbReference type="EMBL" id="CP017754">
    <property type="protein sequence ID" value="AOZ06797.1"/>
    <property type="molecule type" value="Genomic_DNA"/>
</dbReference>
<proteinExistence type="inferred from homology"/>
<comment type="subcellular location">
    <subcellularLocation>
        <location evidence="1 6">Cytoplasm</location>
        <location evidence="1 6">Nucleoid</location>
    </subcellularLocation>
</comment>